<keyword evidence="3" id="KW-1185">Reference proteome</keyword>
<reference evidence="2 3" key="1">
    <citation type="submission" date="2020-08" db="EMBL/GenBank/DDBJ databases">
        <authorList>
            <person name="Liu C."/>
            <person name="Sun Q."/>
        </authorList>
    </citation>
    <scope>NUCLEOTIDE SEQUENCE [LARGE SCALE GENOMIC DNA]</scope>
    <source>
        <strain evidence="2 3">NSJ-18</strain>
    </source>
</reference>
<dbReference type="SMART" id="SM00850">
    <property type="entry name" value="LytTR"/>
    <property type="match status" value="1"/>
</dbReference>
<accession>A0ABR7JQI0</accession>
<sequence length="83" mass="9785">MFSPYIDIHTNSEKITLRKKISEIEKILPSKYFVRCHRSYIVNVKYVKSILKNSVLLENGIEIPISKGKYEEINDSFINYICE</sequence>
<dbReference type="EMBL" id="JACRWE010000004">
    <property type="protein sequence ID" value="MBC5997158.1"/>
    <property type="molecule type" value="Genomic_DNA"/>
</dbReference>
<dbReference type="PANTHER" id="PTHR37299:SF1">
    <property type="entry name" value="STAGE 0 SPORULATION PROTEIN A HOMOLOG"/>
    <property type="match status" value="1"/>
</dbReference>
<dbReference type="Proteomes" id="UP000609849">
    <property type="component" value="Unassembled WGS sequence"/>
</dbReference>
<dbReference type="InterPro" id="IPR007492">
    <property type="entry name" value="LytTR_DNA-bd_dom"/>
</dbReference>
<dbReference type="RefSeq" id="WP_153924548.1">
    <property type="nucleotide sequence ID" value="NZ_JACRWE010000004.1"/>
</dbReference>
<evidence type="ECO:0000259" key="1">
    <source>
        <dbReference type="PROSITE" id="PS50930"/>
    </source>
</evidence>
<evidence type="ECO:0000313" key="2">
    <source>
        <dbReference type="EMBL" id="MBC5997158.1"/>
    </source>
</evidence>
<feature type="domain" description="HTH LytTR-type" evidence="1">
    <location>
        <begin position="1"/>
        <end position="79"/>
    </location>
</feature>
<dbReference type="Pfam" id="PF04397">
    <property type="entry name" value="LytTR"/>
    <property type="match status" value="1"/>
</dbReference>
<protein>
    <submittedName>
        <fullName evidence="2">LytTR family transcriptional regulator</fullName>
    </submittedName>
</protein>
<gene>
    <name evidence="2" type="ORF">H8923_10325</name>
</gene>
<dbReference type="PANTHER" id="PTHR37299">
    <property type="entry name" value="TRANSCRIPTIONAL REGULATOR-RELATED"/>
    <property type="match status" value="1"/>
</dbReference>
<dbReference type="InterPro" id="IPR046947">
    <property type="entry name" value="LytR-like"/>
</dbReference>
<dbReference type="PROSITE" id="PS50930">
    <property type="entry name" value="HTH_LYTTR"/>
    <property type="match status" value="1"/>
</dbReference>
<organism evidence="2 3">
    <name type="scientific">Romboutsia faecis</name>
    <dbReference type="NCBI Taxonomy" id="2764597"/>
    <lineage>
        <taxon>Bacteria</taxon>
        <taxon>Bacillati</taxon>
        <taxon>Bacillota</taxon>
        <taxon>Clostridia</taxon>
        <taxon>Peptostreptococcales</taxon>
        <taxon>Peptostreptococcaceae</taxon>
        <taxon>Romboutsia</taxon>
    </lineage>
</organism>
<proteinExistence type="predicted"/>
<name>A0ABR7JQI0_9FIRM</name>
<dbReference type="Gene3D" id="2.40.50.1020">
    <property type="entry name" value="LytTr DNA-binding domain"/>
    <property type="match status" value="1"/>
</dbReference>
<evidence type="ECO:0000313" key="3">
    <source>
        <dbReference type="Proteomes" id="UP000609849"/>
    </source>
</evidence>
<comment type="caution">
    <text evidence="2">The sequence shown here is derived from an EMBL/GenBank/DDBJ whole genome shotgun (WGS) entry which is preliminary data.</text>
</comment>